<dbReference type="SUPFAM" id="SSF54862">
    <property type="entry name" value="4Fe-4S ferredoxins"/>
    <property type="match status" value="1"/>
</dbReference>
<evidence type="ECO:0000256" key="2">
    <source>
        <dbReference type="ARBA" id="ARBA00022475"/>
    </source>
</evidence>
<dbReference type="NCBIfam" id="TIGR01944">
    <property type="entry name" value="rnfB"/>
    <property type="match status" value="1"/>
</dbReference>
<dbReference type="InterPro" id="IPR007202">
    <property type="entry name" value="4Fe-4S_dom"/>
</dbReference>
<evidence type="ECO:0000256" key="12">
    <source>
        <dbReference type="SAM" id="MobiDB-lite"/>
    </source>
</evidence>
<dbReference type="PANTHER" id="PTHR42859">
    <property type="entry name" value="OXIDOREDUCTASE"/>
    <property type="match status" value="1"/>
</dbReference>
<proteinExistence type="predicted"/>
<dbReference type="PROSITE" id="PS51656">
    <property type="entry name" value="4FE4S"/>
    <property type="match status" value="1"/>
</dbReference>
<evidence type="ECO:0000256" key="8">
    <source>
        <dbReference type="ARBA" id="ARBA00022982"/>
    </source>
</evidence>
<evidence type="ECO:0000313" key="15">
    <source>
        <dbReference type="EMBL" id="OIQ74384.1"/>
    </source>
</evidence>
<evidence type="ECO:0000256" key="4">
    <source>
        <dbReference type="ARBA" id="ARBA00022519"/>
    </source>
</evidence>
<evidence type="ECO:0000256" key="5">
    <source>
        <dbReference type="ARBA" id="ARBA00022723"/>
    </source>
</evidence>
<gene>
    <name evidence="15" type="primary">rsxB_18</name>
    <name evidence="15" type="ORF">GALL_439650</name>
</gene>
<feature type="domain" description="4Fe-4S" evidence="14">
    <location>
        <begin position="5"/>
        <end position="65"/>
    </location>
</feature>
<evidence type="ECO:0000256" key="10">
    <source>
        <dbReference type="ARBA" id="ARBA00023014"/>
    </source>
</evidence>
<dbReference type="Gene3D" id="1.10.15.40">
    <property type="entry name" value="Electron transport complex subunit B, putative Fe-S cluster"/>
    <property type="match status" value="1"/>
</dbReference>
<keyword evidence="9" id="KW-0408">Iron</keyword>
<dbReference type="GO" id="GO:0009055">
    <property type="term" value="F:electron transfer activity"/>
    <property type="evidence" value="ECO:0007669"/>
    <property type="project" value="InterPro"/>
</dbReference>
<evidence type="ECO:0000259" key="13">
    <source>
        <dbReference type="PROSITE" id="PS51379"/>
    </source>
</evidence>
<dbReference type="Gene3D" id="3.30.70.20">
    <property type="match status" value="1"/>
</dbReference>
<feature type="compositionally biased region" description="Low complexity" evidence="12">
    <location>
        <begin position="200"/>
        <end position="209"/>
    </location>
</feature>
<keyword evidence="4" id="KW-0997">Cell inner membrane</keyword>
<dbReference type="PROSITE" id="PS51379">
    <property type="entry name" value="4FE4S_FER_2"/>
    <property type="match status" value="2"/>
</dbReference>
<keyword evidence="2" id="KW-1003">Cell membrane</keyword>
<dbReference type="InterPro" id="IPR050294">
    <property type="entry name" value="RnfB_subfamily"/>
</dbReference>
<keyword evidence="3" id="KW-0004">4Fe-4S</keyword>
<keyword evidence="10" id="KW-0411">Iron-sulfur</keyword>
<evidence type="ECO:0000259" key="14">
    <source>
        <dbReference type="PROSITE" id="PS51656"/>
    </source>
</evidence>
<keyword evidence="5" id="KW-0479">Metal-binding</keyword>
<organism evidence="15">
    <name type="scientific">mine drainage metagenome</name>
    <dbReference type="NCBI Taxonomy" id="410659"/>
    <lineage>
        <taxon>unclassified sequences</taxon>
        <taxon>metagenomes</taxon>
        <taxon>ecological metagenomes</taxon>
    </lineage>
</organism>
<keyword evidence="7" id="KW-1278">Translocase</keyword>
<accession>A0A1J5PU62</accession>
<feature type="region of interest" description="Disordered" evidence="12">
    <location>
        <begin position="170"/>
        <end position="220"/>
    </location>
</feature>
<keyword evidence="6" id="KW-0677">Repeat</keyword>
<evidence type="ECO:0000256" key="9">
    <source>
        <dbReference type="ARBA" id="ARBA00023004"/>
    </source>
</evidence>
<dbReference type="PANTHER" id="PTHR42859:SF3">
    <property type="entry name" value="ION-TRANSLOCATING OXIDOREDUCTASE COMPLEX SUBUNIT B"/>
    <property type="match status" value="1"/>
</dbReference>
<dbReference type="GO" id="GO:0046872">
    <property type="term" value="F:metal ion binding"/>
    <property type="evidence" value="ECO:0007669"/>
    <property type="project" value="UniProtKB-KW"/>
</dbReference>
<sequence>MPSDAAKSAFAAQIDALLPQTQCTRCGYPDCAAYALAIAGGQADINRCPPGGSEGIARLSALLRRAALPLDPGCGTEGSRRLAVVDPEQCVGCTLCLQACPVDAIAGVAKRMHSVIAQWCTGCELCLPPCPVDCIRMEPLPDESLAGATGWAAWSVDQADEARQRYARHALHHPRRQSGAAQDRGETKPESGEVMSDEGAPSASSSAHPPTSPAADRKAILLQAAMERARQRIAGKPKS</sequence>
<reference evidence="15" key="1">
    <citation type="submission" date="2016-10" db="EMBL/GenBank/DDBJ databases">
        <title>Sequence of Gallionella enrichment culture.</title>
        <authorList>
            <person name="Poehlein A."/>
            <person name="Muehling M."/>
            <person name="Daniel R."/>
        </authorList>
    </citation>
    <scope>NUCLEOTIDE SEQUENCE</scope>
</reference>
<evidence type="ECO:0000256" key="1">
    <source>
        <dbReference type="ARBA" id="ARBA00022448"/>
    </source>
</evidence>
<evidence type="ECO:0000256" key="6">
    <source>
        <dbReference type="ARBA" id="ARBA00022737"/>
    </source>
</evidence>
<dbReference type="InterPro" id="IPR010207">
    <property type="entry name" value="Elect_transpt_cplx_RnfB/RsxB"/>
</dbReference>
<name>A0A1J5PU62_9ZZZZ</name>
<dbReference type="PROSITE" id="PS00198">
    <property type="entry name" value="4FE4S_FER_1"/>
    <property type="match status" value="2"/>
</dbReference>
<keyword evidence="8" id="KW-0249">Electron transport</keyword>
<feature type="domain" description="4Fe-4S ferredoxin-type" evidence="13">
    <location>
        <begin position="111"/>
        <end position="140"/>
    </location>
</feature>
<evidence type="ECO:0000256" key="11">
    <source>
        <dbReference type="ARBA" id="ARBA00023136"/>
    </source>
</evidence>
<feature type="domain" description="4Fe-4S ferredoxin-type" evidence="13">
    <location>
        <begin position="81"/>
        <end position="110"/>
    </location>
</feature>
<comment type="caution">
    <text evidence="15">The sequence shown here is derived from an EMBL/GenBank/DDBJ whole genome shotgun (WGS) entry which is preliminary data.</text>
</comment>
<dbReference type="InterPro" id="IPR017896">
    <property type="entry name" value="4Fe4S_Fe-S-bd"/>
</dbReference>
<dbReference type="GO" id="GO:0051539">
    <property type="term" value="F:4 iron, 4 sulfur cluster binding"/>
    <property type="evidence" value="ECO:0007669"/>
    <property type="project" value="UniProtKB-KW"/>
</dbReference>
<dbReference type="InterPro" id="IPR017900">
    <property type="entry name" value="4Fe4S_Fe_S_CS"/>
</dbReference>
<dbReference type="AlphaFoldDB" id="A0A1J5PU62"/>
<keyword evidence="1" id="KW-0813">Transport</keyword>
<protein>
    <submittedName>
        <fullName evidence="15">Electron transport complex subunit RsxB</fullName>
    </submittedName>
</protein>
<dbReference type="Pfam" id="PF04060">
    <property type="entry name" value="FeS"/>
    <property type="match status" value="1"/>
</dbReference>
<evidence type="ECO:0000256" key="3">
    <source>
        <dbReference type="ARBA" id="ARBA00022485"/>
    </source>
</evidence>
<dbReference type="EMBL" id="MLJW01002526">
    <property type="protein sequence ID" value="OIQ74384.1"/>
    <property type="molecule type" value="Genomic_DNA"/>
</dbReference>
<evidence type="ECO:0000256" key="7">
    <source>
        <dbReference type="ARBA" id="ARBA00022967"/>
    </source>
</evidence>
<keyword evidence="11" id="KW-0472">Membrane</keyword>
<dbReference type="Pfam" id="PF14697">
    <property type="entry name" value="Fer4_21"/>
    <property type="match status" value="1"/>
</dbReference>